<dbReference type="InterPro" id="IPR046022">
    <property type="entry name" value="DUF5979"/>
</dbReference>
<dbReference type="Pfam" id="PF19407">
    <property type="entry name" value="DUF5979"/>
    <property type="match status" value="2"/>
</dbReference>
<evidence type="ECO:0000256" key="1">
    <source>
        <dbReference type="SAM" id="SignalP"/>
    </source>
</evidence>
<accession>A0ABR7ST47</accession>
<dbReference type="Proteomes" id="UP000642284">
    <property type="component" value="Unassembled WGS sequence"/>
</dbReference>
<comment type="caution">
    <text evidence="3">The sequence shown here is derived from an EMBL/GenBank/DDBJ whole genome shotgun (WGS) entry which is preliminary data.</text>
</comment>
<evidence type="ECO:0000313" key="4">
    <source>
        <dbReference type="Proteomes" id="UP000642284"/>
    </source>
</evidence>
<keyword evidence="1" id="KW-0732">Signal</keyword>
<organism evidence="3 4">
    <name type="scientific">Streptomyces polyasparticus</name>
    <dbReference type="NCBI Taxonomy" id="2767826"/>
    <lineage>
        <taxon>Bacteria</taxon>
        <taxon>Bacillati</taxon>
        <taxon>Actinomycetota</taxon>
        <taxon>Actinomycetes</taxon>
        <taxon>Kitasatosporales</taxon>
        <taxon>Streptomycetaceae</taxon>
        <taxon>Streptomyces</taxon>
    </lineage>
</organism>
<dbReference type="RefSeq" id="WP_187819087.1">
    <property type="nucleotide sequence ID" value="NZ_JACTVJ010000028.1"/>
</dbReference>
<reference evidence="3 4" key="1">
    <citation type="submission" date="2020-08" db="EMBL/GenBank/DDBJ databases">
        <title>Genemic of Streptomyces polyaspartic.</title>
        <authorList>
            <person name="Liu W."/>
        </authorList>
    </citation>
    <scope>NUCLEOTIDE SEQUENCE [LARGE SCALE GENOMIC DNA]</scope>
    <source>
        <strain evidence="3 4">TRM66268-LWL</strain>
    </source>
</reference>
<name>A0ABR7ST47_9ACTN</name>
<protein>
    <recommendedName>
        <fullName evidence="2">DUF5979 domain-containing protein</fullName>
    </recommendedName>
</protein>
<feature type="signal peptide" evidence="1">
    <location>
        <begin position="1"/>
        <end position="37"/>
    </location>
</feature>
<feature type="domain" description="DUF5979" evidence="2">
    <location>
        <begin position="292"/>
        <end position="388"/>
    </location>
</feature>
<gene>
    <name evidence="3" type="ORF">H9Y04_39705</name>
</gene>
<feature type="chain" id="PRO_5045242973" description="DUF5979 domain-containing protein" evidence="1">
    <location>
        <begin position="38"/>
        <end position="405"/>
    </location>
</feature>
<dbReference type="EMBL" id="JACTVJ010000028">
    <property type="protein sequence ID" value="MBC9718670.1"/>
    <property type="molecule type" value="Genomic_DNA"/>
</dbReference>
<proteinExistence type="predicted"/>
<dbReference type="Gene3D" id="2.60.40.1140">
    <property type="entry name" value="Collagen-binding surface protein Cna, B-type domain"/>
    <property type="match status" value="1"/>
</dbReference>
<evidence type="ECO:0000313" key="3">
    <source>
        <dbReference type="EMBL" id="MBC9718670.1"/>
    </source>
</evidence>
<evidence type="ECO:0000259" key="2">
    <source>
        <dbReference type="Pfam" id="PF19407"/>
    </source>
</evidence>
<keyword evidence="4" id="KW-1185">Reference proteome</keyword>
<feature type="domain" description="DUF5979" evidence="2">
    <location>
        <begin position="191"/>
        <end position="282"/>
    </location>
</feature>
<sequence>MMRTTRRSAAPPRTVRSTGLLVSALAGLVLGMAPAYAAPGAPEPVPSDSRATFVEQNLTTCAQVGFPNDVQISGENNENSGDAYVKATGTGSNPTKVQVEITPAGKLAGVVVDAVVVKGGPASNVYKAPYLPPQLAAPQNYIAPRNSGGNVADISHYFVCYHFEQMPRGVEGELLVLKRVVYPQGRPVEPLPTSYTVVVTCTGPDGGSATETLTFSGGGGIGTTADGRHILRNIPSGSTCTVVEQGTDSFPEGATVTYFPAAAPDPGISTDRVNNVIITNDFSDVEVVKTRFKITKNVVPPAFGRVPSSFTVDYSCQDGAAGEVELSAGETVTVDDVAVGTYCNVSEAASELPRGWTVSYAVGGVASAEDPVFQVVDGRTVSVVVTNQGTGMSPDDIPGKDKDKD</sequence>